<protein>
    <submittedName>
        <fullName evidence="1">Uncharacterized protein</fullName>
    </submittedName>
</protein>
<dbReference type="Proteomes" id="UP000503447">
    <property type="component" value="Chromosome"/>
</dbReference>
<name>A0A6M5YRL1_9BACT</name>
<gene>
    <name evidence="1" type="ORF">FTUN_3618</name>
</gene>
<keyword evidence="2" id="KW-1185">Reference proteome</keyword>
<dbReference type="AlphaFoldDB" id="A0A6M5YRL1"/>
<sequence length="61" mass="6938">MICTADGVVLGYFTPTTQPQKLKLEPQIDEEEIARRLADRTPPTYTTEEVIIYLRGLEKGQ</sequence>
<evidence type="ECO:0000313" key="1">
    <source>
        <dbReference type="EMBL" id="QJW96064.1"/>
    </source>
</evidence>
<dbReference type="KEGG" id="ftj:FTUN_3618"/>
<accession>A0A6M5YRL1</accession>
<dbReference type="EMBL" id="CP053452">
    <property type="protein sequence ID" value="QJW96064.1"/>
    <property type="molecule type" value="Genomic_DNA"/>
</dbReference>
<proteinExistence type="predicted"/>
<organism evidence="1 2">
    <name type="scientific">Frigoriglobus tundricola</name>
    <dbReference type="NCBI Taxonomy" id="2774151"/>
    <lineage>
        <taxon>Bacteria</taxon>
        <taxon>Pseudomonadati</taxon>
        <taxon>Planctomycetota</taxon>
        <taxon>Planctomycetia</taxon>
        <taxon>Gemmatales</taxon>
        <taxon>Gemmataceae</taxon>
        <taxon>Frigoriglobus</taxon>
    </lineage>
</organism>
<reference evidence="2" key="1">
    <citation type="submission" date="2020-05" db="EMBL/GenBank/DDBJ databases">
        <title>Frigoriglobus tundricola gen. nov., sp. nov., a psychrotolerant cellulolytic planctomycete of the family Gemmataceae with two divergent copies of 16S rRNA gene.</title>
        <authorList>
            <person name="Kulichevskaya I.S."/>
            <person name="Ivanova A.A."/>
            <person name="Naumoff D.G."/>
            <person name="Beletsky A.V."/>
            <person name="Rijpstra W.I.C."/>
            <person name="Sinninghe Damste J.S."/>
            <person name="Mardanov A.V."/>
            <person name="Ravin N.V."/>
            <person name="Dedysh S.N."/>
        </authorList>
    </citation>
    <scope>NUCLEOTIDE SEQUENCE [LARGE SCALE GENOMIC DNA]</scope>
    <source>
        <strain evidence="2">PL17</strain>
    </source>
</reference>
<evidence type="ECO:0000313" key="2">
    <source>
        <dbReference type="Proteomes" id="UP000503447"/>
    </source>
</evidence>